<accession>F2QRT5</accession>
<evidence type="ECO:0000313" key="1">
    <source>
        <dbReference type="EMBL" id="CCA38113.1"/>
    </source>
</evidence>
<gene>
    <name evidence="1" type="ordered locus">PP7435_Chr2-0423</name>
</gene>
<reference evidence="1 2" key="3">
    <citation type="journal article" date="2016" name="FEMS Yeast Res.">
        <title>Curation of the genome annotation of Pichia pastoris (Komagataella phaffii) CBS7435 from gene level to protein function.</title>
        <authorList>
            <person name="Valli M."/>
            <person name="Tatto N.E."/>
            <person name="Peymann A."/>
            <person name="Gruber C."/>
            <person name="Landes N."/>
            <person name="Ekker H."/>
            <person name="Thallinger G.G."/>
            <person name="Mattanovich D."/>
            <person name="Gasser B."/>
            <person name="Graf A.B."/>
        </authorList>
    </citation>
    <scope>GENOME REANNOTATION</scope>
    <source>
        <strain evidence="1 2">ATCC 76273 / CBS 7435 / CECT 11047 / NRRL Y-11430 / Wegner 21-1</strain>
    </source>
</reference>
<evidence type="ECO:0000313" key="2">
    <source>
        <dbReference type="Proteomes" id="UP000006853"/>
    </source>
</evidence>
<protein>
    <submittedName>
        <fullName evidence="1">Uncharacterized protein</fullName>
    </submittedName>
</protein>
<name>F2QRT5_KOMPC</name>
<dbReference type="Proteomes" id="UP000006853">
    <property type="component" value="Chromosome 2"/>
</dbReference>
<reference key="2">
    <citation type="submission" date="2011-04" db="EMBL/GenBank/DDBJ databases">
        <title>High-quality genome sequence of Pichia pastoris CBS 7435.</title>
        <authorList>
            <person name="Kueberl A."/>
            <person name="Schneider J."/>
            <person name="Thallinger G.G."/>
            <person name="Anderl I."/>
            <person name="Wibberg D."/>
            <person name="Hajek T."/>
            <person name="Jaenicke S."/>
            <person name="Brinkrolf K."/>
            <person name="Goesmann A."/>
            <person name="Szczepanowski R."/>
            <person name="Puehler A."/>
            <person name="Schwab H."/>
            <person name="Glieder A."/>
            <person name="Pichler H."/>
        </authorList>
    </citation>
    <scope>NUCLEOTIDE SEQUENCE</scope>
    <source>
        <strain>CBS 7435</strain>
    </source>
</reference>
<sequence>MSGVTVPKTIGALGIAITPFILSATFARPTFSNLVAKRMEIEEKQASRRDADKFNPNITLSDESLKRFAKL</sequence>
<dbReference type="HOGENOM" id="CLU_2740891_0_0_1"/>
<dbReference type="EMBL" id="FR839629">
    <property type="protein sequence ID" value="CCA38113.1"/>
    <property type="molecule type" value="Genomic_DNA"/>
</dbReference>
<keyword evidence="2" id="KW-1185">Reference proteome</keyword>
<dbReference type="AlphaFoldDB" id="F2QRT5"/>
<organism evidence="1 2">
    <name type="scientific">Komagataella phaffii (strain ATCC 76273 / CBS 7435 / CECT 11047 / NRRL Y-11430 / Wegner 21-1)</name>
    <name type="common">Yeast</name>
    <name type="synonym">Pichia pastoris</name>
    <dbReference type="NCBI Taxonomy" id="981350"/>
    <lineage>
        <taxon>Eukaryota</taxon>
        <taxon>Fungi</taxon>
        <taxon>Dikarya</taxon>
        <taxon>Ascomycota</taxon>
        <taxon>Saccharomycotina</taxon>
        <taxon>Pichiomycetes</taxon>
        <taxon>Pichiales</taxon>
        <taxon>Pichiaceae</taxon>
        <taxon>Komagataella</taxon>
    </lineage>
</organism>
<reference evidence="1 2" key="1">
    <citation type="journal article" date="2011" name="J. Biotechnol.">
        <title>High-quality genome sequence of Pichia pastoris CBS7435.</title>
        <authorList>
            <person name="Kuberl A."/>
            <person name="Schneider J."/>
            <person name="Thallinger G.G."/>
            <person name="Anderl I."/>
            <person name="Wibberg D."/>
            <person name="Hajek T."/>
            <person name="Jaenicke S."/>
            <person name="Brinkrolf K."/>
            <person name="Goesmann A."/>
            <person name="Szczepanowski R."/>
            <person name="Puhler A."/>
            <person name="Schwab H."/>
            <person name="Glieder A."/>
            <person name="Pichler H."/>
        </authorList>
    </citation>
    <scope>NUCLEOTIDE SEQUENCE [LARGE SCALE GENOMIC DNA]</scope>
    <source>
        <strain evidence="2">ATCC 76273 / CBS 7435 / CECT 11047 / NRRL Y-11430 / Wegner 21-1</strain>
    </source>
</reference>
<proteinExistence type="predicted"/>